<dbReference type="Proteomes" id="UP000681425">
    <property type="component" value="Chromosome"/>
</dbReference>
<dbReference type="KEGG" id="spph:KFK14_14900"/>
<protein>
    <submittedName>
        <fullName evidence="2">Glycosyltransferase family 2 protein</fullName>
    </submittedName>
</protein>
<name>A0A975K3S9_9SPHN</name>
<keyword evidence="3" id="KW-1185">Reference proteome</keyword>
<dbReference type="PANTHER" id="PTHR43179:SF7">
    <property type="entry name" value="RHAMNOSYLTRANSFERASE WBBL"/>
    <property type="match status" value="1"/>
</dbReference>
<dbReference type="InterPro" id="IPR001173">
    <property type="entry name" value="Glyco_trans_2-like"/>
</dbReference>
<dbReference type="InterPro" id="IPR029044">
    <property type="entry name" value="Nucleotide-diphossugar_trans"/>
</dbReference>
<evidence type="ECO:0000259" key="1">
    <source>
        <dbReference type="Pfam" id="PF00535"/>
    </source>
</evidence>
<gene>
    <name evidence="2" type="ORF">KFK14_14900</name>
</gene>
<dbReference type="SUPFAM" id="SSF53448">
    <property type="entry name" value="Nucleotide-diphospho-sugar transferases"/>
    <property type="match status" value="1"/>
</dbReference>
<evidence type="ECO:0000313" key="2">
    <source>
        <dbReference type="EMBL" id="QUT04351.1"/>
    </source>
</evidence>
<sequence length="562" mass="63176">MKRFVIVMWLRGAVLLFAFRRDPAMFLRAMIWRIRGLKVRSRNTLAVLGGQSPQAYRLWIATREPGFPPQQKDDVVEISLLVFVDTQSTQNALKATLQSASNAGATQHILLYDPNGVSSELQASEAGQFKLTVIRDGEALKGALSSLAETWVCPVMAGDRLHRNSLGFYQHAQHEMSLPKWVIYGDDDLVGDEGNRSTPYFKPDWNAELYKFQDYLRFSCILRIDSSCIPGHSIAEPANFVTSMIGLTIDKHATRPTHVAQILHHRQQRIMDVAGAEIGASYRTSSAPVGEKVSIIIPTKNQYKLLKACIDGVFLTDYPNKEIIIIDHESDEQETVEYIRHLETQGVSVMKWRGIFNYSAMNNEAVKLATGSYLCFLNNDIEMTKPDWLSKLMERASRPDIGATGAKLLYPNGTIQHAGVTIGIGGAAGHAHRYCPDTSSGYFNRPHLPQYMMAVTAACMVVKKEKFEKVGGFDEVSFPVAFNDVDLCLKLGEAGWQSFYEPNAVLIHHESISRGSDMLRKNRTRFARELDTLKQKWSTDEVRDPYHNPNLSRLSEQFVIDI</sequence>
<dbReference type="AlphaFoldDB" id="A0A975K3S9"/>
<evidence type="ECO:0000313" key="3">
    <source>
        <dbReference type="Proteomes" id="UP000681425"/>
    </source>
</evidence>
<organism evidence="2 3">
    <name type="scientific">Sphingobium phenoxybenzoativorans</name>
    <dbReference type="NCBI Taxonomy" id="1592790"/>
    <lineage>
        <taxon>Bacteria</taxon>
        <taxon>Pseudomonadati</taxon>
        <taxon>Pseudomonadota</taxon>
        <taxon>Alphaproteobacteria</taxon>
        <taxon>Sphingomonadales</taxon>
        <taxon>Sphingomonadaceae</taxon>
        <taxon>Sphingobium</taxon>
    </lineage>
</organism>
<dbReference type="Pfam" id="PF00535">
    <property type="entry name" value="Glycos_transf_2"/>
    <property type="match status" value="1"/>
</dbReference>
<proteinExistence type="predicted"/>
<reference evidence="2" key="1">
    <citation type="submission" date="2021-04" db="EMBL/GenBank/DDBJ databases">
        <title>Isolation of p-tert-butylphenol degrading bacteria Sphingobium phenoxybenzoativorans Tas13 from active sludge.</title>
        <authorList>
            <person name="Li Y."/>
        </authorList>
    </citation>
    <scope>NUCLEOTIDE SEQUENCE</scope>
    <source>
        <strain evidence="2">Tas13</strain>
    </source>
</reference>
<dbReference type="EMBL" id="CP073910">
    <property type="protein sequence ID" value="QUT04351.1"/>
    <property type="molecule type" value="Genomic_DNA"/>
</dbReference>
<accession>A0A975K3S9</accession>
<feature type="domain" description="Glycosyltransferase 2-like" evidence="1">
    <location>
        <begin position="294"/>
        <end position="410"/>
    </location>
</feature>
<dbReference type="RefSeq" id="WP_212608181.1">
    <property type="nucleotide sequence ID" value="NZ_CP073910.1"/>
</dbReference>
<dbReference type="Gene3D" id="3.90.550.10">
    <property type="entry name" value="Spore Coat Polysaccharide Biosynthesis Protein SpsA, Chain A"/>
    <property type="match status" value="1"/>
</dbReference>
<dbReference type="CDD" id="cd04186">
    <property type="entry name" value="GT_2_like_c"/>
    <property type="match status" value="1"/>
</dbReference>
<dbReference type="PANTHER" id="PTHR43179">
    <property type="entry name" value="RHAMNOSYLTRANSFERASE WBBL"/>
    <property type="match status" value="1"/>
</dbReference>